<name>A0A5B7CNT9_PORTR</name>
<proteinExistence type="predicted"/>
<keyword evidence="2" id="KW-1185">Reference proteome</keyword>
<gene>
    <name evidence="1" type="ORF">E2C01_003488</name>
</gene>
<sequence>MYYTVLGSYELIPRVMDARGSPRKDDTGGSLVLLPSPDIHECLPHLDESPLRFAASLICTLRESGVASTTLCPRTPWRRGARFVGFKYMLITVKQTLPTSPRTLRTASTTPITTTSPRRATTPLHSVLWDKHSSLTMHRALLWSSALGIPLMLHGSQNTERGHITRHTSWGILAGHAAEKRLKWSLASSGLHQAAASLVLLDEGAGYHQSLDLRGALVDLCDAGVTVVPLSRHVTHIPHATQDLDGLVTTERCCF</sequence>
<accession>A0A5B7CNT9</accession>
<evidence type="ECO:0000313" key="2">
    <source>
        <dbReference type="Proteomes" id="UP000324222"/>
    </source>
</evidence>
<evidence type="ECO:0000313" key="1">
    <source>
        <dbReference type="EMBL" id="MPC10845.1"/>
    </source>
</evidence>
<protein>
    <submittedName>
        <fullName evidence="1">Uncharacterized protein</fullName>
    </submittedName>
</protein>
<dbReference type="AlphaFoldDB" id="A0A5B7CNT9"/>
<organism evidence="1 2">
    <name type="scientific">Portunus trituberculatus</name>
    <name type="common">Swimming crab</name>
    <name type="synonym">Neptunus trituberculatus</name>
    <dbReference type="NCBI Taxonomy" id="210409"/>
    <lineage>
        <taxon>Eukaryota</taxon>
        <taxon>Metazoa</taxon>
        <taxon>Ecdysozoa</taxon>
        <taxon>Arthropoda</taxon>
        <taxon>Crustacea</taxon>
        <taxon>Multicrustacea</taxon>
        <taxon>Malacostraca</taxon>
        <taxon>Eumalacostraca</taxon>
        <taxon>Eucarida</taxon>
        <taxon>Decapoda</taxon>
        <taxon>Pleocyemata</taxon>
        <taxon>Brachyura</taxon>
        <taxon>Eubrachyura</taxon>
        <taxon>Portunoidea</taxon>
        <taxon>Portunidae</taxon>
        <taxon>Portuninae</taxon>
        <taxon>Portunus</taxon>
    </lineage>
</organism>
<comment type="caution">
    <text evidence="1">The sequence shown here is derived from an EMBL/GenBank/DDBJ whole genome shotgun (WGS) entry which is preliminary data.</text>
</comment>
<dbReference type="Proteomes" id="UP000324222">
    <property type="component" value="Unassembled WGS sequence"/>
</dbReference>
<reference evidence="1 2" key="1">
    <citation type="submission" date="2019-05" db="EMBL/GenBank/DDBJ databases">
        <title>Another draft genome of Portunus trituberculatus and its Hox gene families provides insights of decapod evolution.</title>
        <authorList>
            <person name="Jeong J.-H."/>
            <person name="Song I."/>
            <person name="Kim S."/>
            <person name="Choi T."/>
            <person name="Kim D."/>
            <person name="Ryu S."/>
            <person name="Kim W."/>
        </authorList>
    </citation>
    <scope>NUCLEOTIDE SEQUENCE [LARGE SCALE GENOMIC DNA]</scope>
    <source>
        <tissue evidence="1">Muscle</tissue>
    </source>
</reference>
<dbReference type="EMBL" id="VSRR010000133">
    <property type="protein sequence ID" value="MPC10845.1"/>
    <property type="molecule type" value="Genomic_DNA"/>
</dbReference>